<proteinExistence type="inferred from homology"/>
<evidence type="ECO:0000256" key="2">
    <source>
        <dbReference type="ARBA" id="ARBA00022729"/>
    </source>
</evidence>
<feature type="domain" description="LysM" evidence="5">
    <location>
        <begin position="81"/>
        <end position="125"/>
    </location>
</feature>
<feature type="chain" id="PRO_5015554927" evidence="4">
    <location>
        <begin position="20"/>
        <end position="648"/>
    </location>
</feature>
<dbReference type="InterPro" id="IPR018392">
    <property type="entry name" value="LysM"/>
</dbReference>
<dbReference type="SUPFAM" id="SSF54106">
    <property type="entry name" value="LysM domain"/>
    <property type="match status" value="4"/>
</dbReference>
<dbReference type="Proteomes" id="UP000237056">
    <property type="component" value="Unassembled WGS sequence"/>
</dbReference>
<dbReference type="InterPro" id="IPR036779">
    <property type="entry name" value="LysM_dom_sf"/>
</dbReference>
<feature type="domain" description="LysM" evidence="5">
    <location>
        <begin position="23"/>
        <end position="66"/>
    </location>
</feature>
<dbReference type="RefSeq" id="WP_103725526.1">
    <property type="nucleotide sequence ID" value="NZ_PQNY01000004.1"/>
</dbReference>
<dbReference type="AlphaFoldDB" id="A0A2S4N9V6"/>
<dbReference type="PANTHER" id="PTHR33734:SF22">
    <property type="entry name" value="MEMBRANE-BOUND LYTIC MUREIN TRANSGLYCOSYLASE D"/>
    <property type="match status" value="1"/>
</dbReference>
<gene>
    <name evidence="6" type="ORF">Q361_104199</name>
</gene>
<dbReference type="SUPFAM" id="SSF53822">
    <property type="entry name" value="Periplasmic binding protein-like I"/>
    <property type="match status" value="1"/>
</dbReference>
<sequence length="648" mass="72676">MFKSFFYISFFCFSAIVFAQNYTKHTVQQGETVTSIAQKYKITPSDIYRLNPDAQNGLSYNAVLLIPKSTTPTTTSSEKKITHTIVAKETLYGIATKYKTTVEAIEKANPILKEKGLQVGQVIVVPSLSHSKSNLEDKVLALNKTTHIVQEGETKYGIAKQYSITVDELEKYNPSIKDNLPVGAVLNINAQKKATVLVSTKEIETSTPPTTKPETPSKPEVSLPNNLYNYTVKAGETFYRLTHKFSISQASLIALNPELNEGVKEGMILRVPASVSVKKEVLSSFKDLTKSINNQTRKELVLFIPFNASKIQNDTSQTVQERLKKDKFLNLTLDFYSGALMAIDSAKTLGLNVNVRVFDSQETKNSTSALALLRSNDFSKADAVIGPFYQVNVEKIAEALENQNIPVISPLSKEEGNNYSNLYQSMPTPQAVKNAMFEYMQKKEGNIIAVVDPKKIAIKEYIEQYQKETQIVPLSDKGTITADNIKKMLVKGKMNYVIMESEKTGTINLILNTLIAAQKEYQVNLVILEENETLNFEEIQLSKLTKLKMTYPSINRDNDLRDAQLFERYYKKKNNTLPSAYATRGFDLTFDTLLRLSQNTEFSNNAVSIATQYVENKFDYAPKVSGGFLNEGVHILYYDTDLTIKTAN</sequence>
<reference evidence="6 7" key="1">
    <citation type="submission" date="2018-01" db="EMBL/GenBank/DDBJ databases">
        <title>Genomic Encyclopedia of Type Strains, Phase I: the one thousand microbial genomes (KMG-I) project.</title>
        <authorList>
            <person name="Goeker M."/>
        </authorList>
    </citation>
    <scope>NUCLEOTIDE SEQUENCE [LARGE SCALE GENOMIC DNA]</scope>
    <source>
        <strain evidence="6 7">DSM 17960</strain>
    </source>
</reference>
<comment type="similarity">
    <text evidence="1">Belongs to the leucine-binding protein family.</text>
</comment>
<evidence type="ECO:0000313" key="7">
    <source>
        <dbReference type="Proteomes" id="UP000237056"/>
    </source>
</evidence>
<dbReference type="InterPro" id="IPR028081">
    <property type="entry name" value="Leu-bd"/>
</dbReference>
<keyword evidence="7" id="KW-1185">Reference proteome</keyword>
<dbReference type="PANTHER" id="PTHR33734">
    <property type="entry name" value="LYSM DOMAIN-CONTAINING GPI-ANCHORED PROTEIN 2"/>
    <property type="match status" value="1"/>
</dbReference>
<dbReference type="EMBL" id="PQNY01000004">
    <property type="protein sequence ID" value="POS02474.1"/>
    <property type="molecule type" value="Genomic_DNA"/>
</dbReference>
<accession>A0A2S4N9V6</accession>
<evidence type="ECO:0000313" key="6">
    <source>
        <dbReference type="EMBL" id="POS02474.1"/>
    </source>
</evidence>
<feature type="domain" description="LysM" evidence="5">
    <location>
        <begin position="145"/>
        <end position="188"/>
    </location>
</feature>
<organism evidence="6 7">
    <name type="scientific">Flavobacterium croceum DSM 17960</name>
    <dbReference type="NCBI Taxonomy" id="1121886"/>
    <lineage>
        <taxon>Bacteria</taxon>
        <taxon>Pseudomonadati</taxon>
        <taxon>Bacteroidota</taxon>
        <taxon>Flavobacteriia</taxon>
        <taxon>Flavobacteriales</taxon>
        <taxon>Flavobacteriaceae</taxon>
        <taxon>Flavobacterium</taxon>
    </lineage>
</organism>
<feature type="region of interest" description="Disordered" evidence="3">
    <location>
        <begin position="201"/>
        <end position="222"/>
    </location>
</feature>
<feature type="compositionally biased region" description="Low complexity" evidence="3">
    <location>
        <begin position="205"/>
        <end position="220"/>
    </location>
</feature>
<evidence type="ECO:0000259" key="5">
    <source>
        <dbReference type="PROSITE" id="PS51782"/>
    </source>
</evidence>
<comment type="caution">
    <text evidence="6">The sequence shown here is derived from an EMBL/GenBank/DDBJ whole genome shotgun (WGS) entry which is preliminary data.</text>
</comment>
<dbReference type="OrthoDB" id="2149800at2"/>
<evidence type="ECO:0000256" key="1">
    <source>
        <dbReference type="ARBA" id="ARBA00010062"/>
    </source>
</evidence>
<evidence type="ECO:0000256" key="3">
    <source>
        <dbReference type="SAM" id="MobiDB-lite"/>
    </source>
</evidence>
<dbReference type="CDD" id="cd00118">
    <property type="entry name" value="LysM"/>
    <property type="match status" value="4"/>
</dbReference>
<keyword evidence="2 4" id="KW-0732">Signal</keyword>
<protein>
    <submittedName>
        <fullName evidence="6">Amino acid/amide ABC transporter substrate-binding protein (HAAT family)</fullName>
    </submittedName>
</protein>
<dbReference type="PROSITE" id="PS51782">
    <property type="entry name" value="LYSM"/>
    <property type="match status" value="3"/>
</dbReference>
<name>A0A2S4N9V6_9FLAO</name>
<dbReference type="GO" id="GO:0008932">
    <property type="term" value="F:lytic endotransglycosylase activity"/>
    <property type="evidence" value="ECO:0007669"/>
    <property type="project" value="TreeGrafter"/>
</dbReference>
<dbReference type="Pfam" id="PF01476">
    <property type="entry name" value="LysM"/>
    <property type="match status" value="4"/>
</dbReference>
<dbReference type="Gene3D" id="3.40.50.2300">
    <property type="match status" value="1"/>
</dbReference>
<evidence type="ECO:0000256" key="4">
    <source>
        <dbReference type="SAM" id="SignalP"/>
    </source>
</evidence>
<dbReference type="Gene3D" id="3.10.350.10">
    <property type="entry name" value="LysM domain"/>
    <property type="match status" value="4"/>
</dbReference>
<dbReference type="SMART" id="SM00257">
    <property type="entry name" value="LysM"/>
    <property type="match status" value="4"/>
</dbReference>
<dbReference type="InterPro" id="IPR028082">
    <property type="entry name" value="Peripla_BP_I"/>
</dbReference>
<feature type="signal peptide" evidence="4">
    <location>
        <begin position="1"/>
        <end position="19"/>
    </location>
</feature>
<dbReference type="Pfam" id="PF13458">
    <property type="entry name" value="Peripla_BP_6"/>
    <property type="match status" value="1"/>
</dbReference>